<accession>H5SH69</accession>
<feature type="domain" description="Hemerythrin-like" evidence="1">
    <location>
        <begin position="29"/>
        <end position="152"/>
    </location>
</feature>
<protein>
    <submittedName>
        <fullName evidence="2">Hypothetical conserved protein</fullName>
    </submittedName>
</protein>
<dbReference type="InterPro" id="IPR012312">
    <property type="entry name" value="Hemerythrin-like"/>
</dbReference>
<organism evidence="2">
    <name type="scientific">uncultured Acidobacteriota bacterium</name>
    <dbReference type="NCBI Taxonomy" id="171953"/>
    <lineage>
        <taxon>Bacteria</taxon>
        <taxon>Pseudomonadati</taxon>
        <taxon>Acidobacteriota</taxon>
        <taxon>environmental samples</taxon>
    </lineage>
</organism>
<evidence type="ECO:0000313" key="2">
    <source>
        <dbReference type="EMBL" id="BAL55505.1"/>
    </source>
</evidence>
<gene>
    <name evidence="2" type="ORF">HGMM_F28D03C12</name>
</gene>
<dbReference type="EMBL" id="AP011719">
    <property type="protein sequence ID" value="BAL55505.1"/>
    <property type="molecule type" value="Genomic_DNA"/>
</dbReference>
<dbReference type="AlphaFoldDB" id="H5SH69"/>
<dbReference type="Pfam" id="PF01814">
    <property type="entry name" value="Hemerythrin"/>
    <property type="match status" value="1"/>
</dbReference>
<name>H5SH69_9BACT</name>
<reference evidence="2" key="1">
    <citation type="journal article" date="2005" name="Environ. Microbiol.">
        <title>Genetic and functional properties of uncultivated thermophilic crenarchaeotes from a subsurface gold mine as revealed by analysis of genome fragments.</title>
        <authorList>
            <person name="Nunoura T."/>
            <person name="Hirayama H."/>
            <person name="Takami H."/>
            <person name="Oida H."/>
            <person name="Nishi S."/>
            <person name="Shimamura S."/>
            <person name="Suzuki Y."/>
            <person name="Inagaki F."/>
            <person name="Takai K."/>
            <person name="Nealson K.H."/>
            <person name="Horikoshi K."/>
        </authorList>
    </citation>
    <scope>NUCLEOTIDE SEQUENCE</scope>
</reference>
<proteinExistence type="predicted"/>
<evidence type="ECO:0000259" key="1">
    <source>
        <dbReference type="Pfam" id="PF01814"/>
    </source>
</evidence>
<reference evidence="2" key="2">
    <citation type="journal article" date="2012" name="PLoS ONE">
        <title>A Deeply Branching Thermophilic Bacterium with an Ancient Acetyl-CoA Pathway Dominates a Subsurface Ecosystem.</title>
        <authorList>
            <person name="Takami H."/>
            <person name="Noguchi H."/>
            <person name="Takaki Y."/>
            <person name="Uchiyama I."/>
            <person name="Toyoda A."/>
            <person name="Nishi S."/>
            <person name="Chee G.-J."/>
            <person name="Arai W."/>
            <person name="Nunoura T."/>
            <person name="Itoh T."/>
            <person name="Hattori M."/>
            <person name="Takai K."/>
        </authorList>
    </citation>
    <scope>NUCLEOTIDE SEQUENCE</scope>
</reference>
<sequence length="164" mass="18958">MFEASARHGDCYVNPRERGGIMSGEELAREIRHEHEMLAALMQRLHEDLTALRSSWASARDDLRAVLDHLRRHFALEEEGEFMEDVVQRWPHAASHVEALRAEHEQLLREAKRLMETGDRAIEGRLMSAWADECLRLLSAIREHDRKENHLIQEVFCLDVGGGD</sequence>